<proteinExistence type="predicted"/>
<reference evidence="2" key="1">
    <citation type="journal article" date="2010" name="Genome Res.">
        <title>Population genomic sequencing of Coccidioides fungi reveals recent hybridization and transposon control.</title>
        <authorList>
            <person name="Neafsey D.E."/>
            <person name="Barker B.M."/>
            <person name="Sharpton T.J."/>
            <person name="Stajich J.E."/>
            <person name="Park D.J."/>
            <person name="Whiston E."/>
            <person name="Hung C.-Y."/>
            <person name="McMahan C."/>
            <person name="White J."/>
            <person name="Sykes S."/>
            <person name="Heiman D."/>
            <person name="Young S."/>
            <person name="Zeng Q."/>
            <person name="Abouelleil A."/>
            <person name="Aftuck L."/>
            <person name="Bessette D."/>
            <person name="Brown A."/>
            <person name="FitzGerald M."/>
            <person name="Lui A."/>
            <person name="Macdonald J.P."/>
            <person name="Priest M."/>
            <person name="Orbach M.J."/>
            <person name="Galgiani J.N."/>
            <person name="Kirkland T.N."/>
            <person name="Cole G.T."/>
            <person name="Birren B.W."/>
            <person name="Henn M.R."/>
            <person name="Taylor J.W."/>
            <person name="Rounsley S.D."/>
        </authorList>
    </citation>
    <scope>NUCLEOTIDE SEQUENCE [LARGE SCALE GENOMIC DNA]</scope>
    <source>
        <strain evidence="2">RMSCC 2394</strain>
    </source>
</reference>
<evidence type="ECO:0000313" key="1">
    <source>
        <dbReference type="EMBL" id="KMP01183.1"/>
    </source>
</evidence>
<dbReference type="EMBL" id="DS028093">
    <property type="protein sequence ID" value="KMP01183.1"/>
    <property type="molecule type" value="Genomic_DNA"/>
</dbReference>
<organism evidence="1 2">
    <name type="scientific">Coccidioides immitis RMSCC 2394</name>
    <dbReference type="NCBI Taxonomy" id="404692"/>
    <lineage>
        <taxon>Eukaryota</taxon>
        <taxon>Fungi</taxon>
        <taxon>Dikarya</taxon>
        <taxon>Ascomycota</taxon>
        <taxon>Pezizomycotina</taxon>
        <taxon>Eurotiomycetes</taxon>
        <taxon>Eurotiomycetidae</taxon>
        <taxon>Onygenales</taxon>
        <taxon>Onygenaceae</taxon>
        <taxon>Coccidioides</taxon>
    </lineage>
</organism>
<dbReference type="AlphaFoldDB" id="A0A0J6Y3H5"/>
<accession>A0A0J6Y3H5</accession>
<sequence>MMPRVIGRKHGLDKGLCAVRPVASAHLQLGGENEFFRQHLTANYPRIRGSNALITVEGPGVCSSRPSLEACQCRRLARSRWDPNHVPAWPTALAPTVRGDLRARHRYDHLRDEMAIEKRLM</sequence>
<name>A0A0J6Y3H5_COCIT</name>
<dbReference type="Proteomes" id="UP000054565">
    <property type="component" value="Unassembled WGS sequence"/>
</dbReference>
<evidence type="ECO:0000313" key="2">
    <source>
        <dbReference type="Proteomes" id="UP000054565"/>
    </source>
</evidence>
<protein>
    <submittedName>
        <fullName evidence="1">Uncharacterized protein</fullName>
    </submittedName>
</protein>
<gene>
    <name evidence="1" type="ORF">CIRG_01324</name>
</gene>